<keyword evidence="3" id="KW-1185">Reference proteome</keyword>
<evidence type="ECO:0000313" key="2">
    <source>
        <dbReference type="EMBL" id="APV44869.1"/>
    </source>
</evidence>
<proteinExistence type="predicted"/>
<evidence type="ECO:0000256" key="1">
    <source>
        <dbReference type="SAM" id="Phobius"/>
    </source>
</evidence>
<feature type="transmembrane region" description="Helical" evidence="1">
    <location>
        <begin position="70"/>
        <end position="94"/>
    </location>
</feature>
<gene>
    <name evidence="2" type="ORF">Dform_01547</name>
</gene>
<name>A0A1P8F8R9_9CHLR</name>
<dbReference type="EMBL" id="CP018258">
    <property type="protein sequence ID" value="APV44869.1"/>
    <property type="molecule type" value="Genomic_DNA"/>
</dbReference>
<organism evidence="2 3">
    <name type="scientific">Dehalogenimonas formicexedens</name>
    <dbReference type="NCBI Taxonomy" id="1839801"/>
    <lineage>
        <taxon>Bacteria</taxon>
        <taxon>Bacillati</taxon>
        <taxon>Chloroflexota</taxon>
        <taxon>Dehalococcoidia</taxon>
        <taxon>Dehalococcoidales</taxon>
        <taxon>Dehalococcoidaceae</taxon>
        <taxon>Dehalogenimonas</taxon>
    </lineage>
</organism>
<keyword evidence="1" id="KW-0472">Membrane</keyword>
<dbReference type="KEGG" id="dfo:Dform_01547"/>
<dbReference type="Proteomes" id="UP000185934">
    <property type="component" value="Chromosome"/>
</dbReference>
<sequence>MSRFFRSPNGTAIGWIVFTILALPVLAFAIGAGISDGFTLNRAAVAALDLATVGLASWLLGFGISRRSKLLIAFATIFILLISVTYAAAVSLLIGGLHLNIF</sequence>
<dbReference type="STRING" id="1839801.Dform_01547"/>
<keyword evidence="1" id="KW-0812">Transmembrane</keyword>
<feature type="transmembrane region" description="Helical" evidence="1">
    <location>
        <begin position="12"/>
        <end position="34"/>
    </location>
</feature>
<feature type="transmembrane region" description="Helical" evidence="1">
    <location>
        <begin position="40"/>
        <end position="63"/>
    </location>
</feature>
<protein>
    <submittedName>
        <fullName evidence="2">Uncharacterized protein</fullName>
    </submittedName>
</protein>
<dbReference type="AlphaFoldDB" id="A0A1P8F8R9"/>
<reference evidence="3" key="1">
    <citation type="submission" date="2016-11" db="EMBL/GenBank/DDBJ databases">
        <title>Dehalogenimonas formicexedens sp. nov., a chlorinated alkane respiring bacterium isolated from contaminated groundwater.</title>
        <authorList>
            <person name="Key T.A."/>
            <person name="Bowman K.S."/>
            <person name="Lee I."/>
            <person name="Chun J."/>
            <person name="Albuquerque L."/>
            <person name="da Costa M.S."/>
            <person name="Rainey F.A."/>
            <person name="Moe W.M."/>
        </authorList>
    </citation>
    <scope>NUCLEOTIDE SEQUENCE [LARGE SCALE GENOMIC DNA]</scope>
    <source>
        <strain evidence="3">NSZ-14</strain>
    </source>
</reference>
<accession>A0A1P8F8R9</accession>
<keyword evidence="1" id="KW-1133">Transmembrane helix</keyword>
<evidence type="ECO:0000313" key="3">
    <source>
        <dbReference type="Proteomes" id="UP000185934"/>
    </source>
</evidence>